<dbReference type="Pfam" id="PF01032">
    <property type="entry name" value="FecCD"/>
    <property type="match status" value="1"/>
</dbReference>
<dbReference type="EMBL" id="SCHB01000494">
    <property type="protein sequence ID" value="TBW67546.1"/>
    <property type="molecule type" value="Genomic_DNA"/>
</dbReference>
<comment type="similarity">
    <text evidence="2">Belongs to the binding-protein-dependent transport system permease family. FecCD subfamily.</text>
</comment>
<evidence type="ECO:0000256" key="4">
    <source>
        <dbReference type="ARBA" id="ARBA00022475"/>
    </source>
</evidence>
<evidence type="ECO:0000256" key="2">
    <source>
        <dbReference type="ARBA" id="ARBA00007935"/>
    </source>
</evidence>
<accession>A0A4Q9VZ19</accession>
<dbReference type="Proteomes" id="UP000293637">
    <property type="component" value="Unassembled WGS sequence"/>
</dbReference>
<evidence type="ECO:0000256" key="6">
    <source>
        <dbReference type="ARBA" id="ARBA00022989"/>
    </source>
</evidence>
<dbReference type="GO" id="GO:0022857">
    <property type="term" value="F:transmembrane transporter activity"/>
    <property type="evidence" value="ECO:0007669"/>
    <property type="project" value="InterPro"/>
</dbReference>
<protein>
    <submittedName>
        <fullName evidence="9">Iron-siderophore ABC transporter permease</fullName>
    </submittedName>
</protein>
<dbReference type="RefSeq" id="WP_165489630.1">
    <property type="nucleotide sequence ID" value="NZ_SCHB01000494.1"/>
</dbReference>
<dbReference type="AlphaFoldDB" id="A0A4Q9VZ19"/>
<evidence type="ECO:0000256" key="3">
    <source>
        <dbReference type="ARBA" id="ARBA00022448"/>
    </source>
</evidence>
<evidence type="ECO:0000256" key="8">
    <source>
        <dbReference type="SAM" id="Phobius"/>
    </source>
</evidence>
<evidence type="ECO:0000313" key="9">
    <source>
        <dbReference type="EMBL" id="TBW67546.1"/>
    </source>
</evidence>
<proteinExistence type="inferred from homology"/>
<reference evidence="9 10" key="1">
    <citation type="journal article" date="2019" name="Sci. Transl. Med.">
        <title>Quorum sensing between bacterial species on the skin protects against epidermal injury in atopic dermatitis.</title>
        <authorList>
            <person name="Williams M.R."/>
        </authorList>
    </citation>
    <scope>NUCLEOTIDE SEQUENCE [LARGE SCALE GENOMIC DNA]</scope>
    <source>
        <strain evidence="9 10">E7</strain>
    </source>
</reference>
<evidence type="ECO:0000256" key="5">
    <source>
        <dbReference type="ARBA" id="ARBA00022692"/>
    </source>
</evidence>
<dbReference type="Gene3D" id="1.10.3470.10">
    <property type="entry name" value="ABC transporter involved in vitamin B12 uptake, BtuC"/>
    <property type="match status" value="1"/>
</dbReference>
<evidence type="ECO:0000256" key="7">
    <source>
        <dbReference type="ARBA" id="ARBA00023136"/>
    </source>
</evidence>
<feature type="transmembrane region" description="Helical" evidence="8">
    <location>
        <begin position="12"/>
        <end position="33"/>
    </location>
</feature>
<comment type="caution">
    <text evidence="9">The sequence shown here is derived from an EMBL/GenBank/DDBJ whole genome shotgun (WGS) entry which is preliminary data.</text>
</comment>
<name>A0A4Q9VZ19_STALU</name>
<keyword evidence="7 8" id="KW-0472">Membrane</keyword>
<evidence type="ECO:0000256" key="1">
    <source>
        <dbReference type="ARBA" id="ARBA00004651"/>
    </source>
</evidence>
<dbReference type="InterPro" id="IPR000522">
    <property type="entry name" value="ABC_transptr_permease_BtuC"/>
</dbReference>
<keyword evidence="3" id="KW-0813">Transport</keyword>
<evidence type="ECO:0000313" key="10">
    <source>
        <dbReference type="Proteomes" id="UP000293637"/>
    </source>
</evidence>
<organism evidence="9 10">
    <name type="scientific">Staphylococcus lugdunensis</name>
    <dbReference type="NCBI Taxonomy" id="28035"/>
    <lineage>
        <taxon>Bacteria</taxon>
        <taxon>Bacillati</taxon>
        <taxon>Bacillota</taxon>
        <taxon>Bacilli</taxon>
        <taxon>Bacillales</taxon>
        <taxon>Staphylococcaceae</taxon>
        <taxon>Staphylococcus</taxon>
    </lineage>
</organism>
<feature type="non-terminal residue" evidence="9">
    <location>
        <position position="1"/>
    </location>
</feature>
<keyword evidence="5 8" id="KW-0812">Transmembrane</keyword>
<keyword evidence="4" id="KW-1003">Cell membrane</keyword>
<dbReference type="SUPFAM" id="SSF81345">
    <property type="entry name" value="ABC transporter involved in vitamin B12 uptake, BtuC"/>
    <property type="match status" value="1"/>
</dbReference>
<comment type="subcellular location">
    <subcellularLocation>
        <location evidence="1">Cell membrane</location>
        <topology evidence="1">Multi-pass membrane protein</topology>
    </subcellularLocation>
</comment>
<dbReference type="InterPro" id="IPR037294">
    <property type="entry name" value="ABC_BtuC-like"/>
</dbReference>
<dbReference type="GO" id="GO:0005886">
    <property type="term" value="C:plasma membrane"/>
    <property type="evidence" value="ECO:0007669"/>
    <property type="project" value="UniProtKB-SubCell"/>
</dbReference>
<keyword evidence="6 8" id="KW-1133">Transmembrane helix</keyword>
<gene>
    <name evidence="9" type="ORF">EQ812_14930</name>
</gene>
<sequence length="39" mass="4541">SDTLSRLITYPYESPVGIVTSFIGAFYFLFITLRRVKRI</sequence>